<evidence type="ECO:0000313" key="2">
    <source>
        <dbReference type="Proteomes" id="UP000016638"/>
    </source>
</evidence>
<dbReference type="RefSeq" id="WP_021725400.1">
    <property type="nucleotide sequence ID" value="NZ_AWEZ01000020.1"/>
</dbReference>
<gene>
    <name evidence="1" type="ORF">HMPREF1316_1579</name>
</gene>
<sequence>MSFPGRRRLVVIIAAACTVIALALPFLIGFSLTPDVSESSLSQAIDRENAHNKQLLTLRHNMQPTLDEFKGILSGMRTASPQNVALSVYEQIGLQSSAEHAVGSYLHVSSYIEDCDVSEDGGTVRVMYECAAITADSEKVVIADRTRATWDIEKRDCSWTVTSAHDDNPALSLDGRP</sequence>
<reference evidence="1 2" key="1">
    <citation type="submission" date="2013-08" db="EMBL/GenBank/DDBJ databases">
        <authorList>
            <person name="Durkin A.S."/>
            <person name="Haft D.R."/>
            <person name="McCorrison J."/>
            <person name="Torralba M."/>
            <person name="Gillis M."/>
            <person name="Haft D.H."/>
            <person name="Methe B."/>
            <person name="Sutton G."/>
            <person name="Nelson K.E."/>
        </authorList>
    </citation>
    <scope>NUCLEOTIDE SEQUENCE [LARGE SCALE GENOMIC DNA]</scope>
    <source>
        <strain evidence="1 2">F0195</strain>
    </source>
</reference>
<proteinExistence type="predicted"/>
<dbReference type="EMBL" id="AWEZ01000020">
    <property type="protein sequence ID" value="ERL09772.1"/>
    <property type="molecule type" value="Genomic_DNA"/>
</dbReference>
<accession>U2V361</accession>
<protein>
    <submittedName>
        <fullName evidence="1">Uncharacterized protein</fullName>
    </submittedName>
</protein>
<dbReference type="PATRIC" id="fig|1125712.3.peg.637"/>
<name>U2V361_9ACTN</name>
<dbReference type="Proteomes" id="UP000016638">
    <property type="component" value="Unassembled WGS sequence"/>
</dbReference>
<evidence type="ECO:0000313" key="1">
    <source>
        <dbReference type="EMBL" id="ERL09772.1"/>
    </source>
</evidence>
<dbReference type="AlphaFoldDB" id="U2V361"/>
<comment type="caution">
    <text evidence="1">The sequence shown here is derived from an EMBL/GenBank/DDBJ whole genome shotgun (WGS) entry which is preliminary data.</text>
</comment>
<organism evidence="1 2">
    <name type="scientific">Olsenella profusa F0195</name>
    <dbReference type="NCBI Taxonomy" id="1125712"/>
    <lineage>
        <taxon>Bacteria</taxon>
        <taxon>Bacillati</taxon>
        <taxon>Actinomycetota</taxon>
        <taxon>Coriobacteriia</taxon>
        <taxon>Coriobacteriales</taxon>
        <taxon>Atopobiaceae</taxon>
        <taxon>Olsenella</taxon>
    </lineage>
</organism>
<keyword evidence="2" id="KW-1185">Reference proteome</keyword>